<name>A0A553NNR3_TIGCA</name>
<dbReference type="OrthoDB" id="44061at2759"/>
<dbReference type="PROSITE" id="PS51790">
    <property type="entry name" value="MSRB"/>
    <property type="match status" value="1"/>
</dbReference>
<dbReference type="GO" id="GO:0030091">
    <property type="term" value="P:protein repair"/>
    <property type="evidence" value="ECO:0007669"/>
    <property type="project" value="InterPro"/>
</dbReference>
<dbReference type="InterPro" id="IPR002579">
    <property type="entry name" value="Met_Sox_Rdtase_MsrB_dom"/>
</dbReference>
<dbReference type="GO" id="GO:0005737">
    <property type="term" value="C:cytoplasm"/>
    <property type="evidence" value="ECO:0007669"/>
    <property type="project" value="TreeGrafter"/>
</dbReference>
<dbReference type="PANTHER" id="PTHR10173">
    <property type="entry name" value="METHIONINE SULFOXIDE REDUCTASE"/>
    <property type="match status" value="1"/>
</dbReference>
<dbReference type="AlphaFoldDB" id="A0A553NNR3"/>
<dbReference type="GO" id="GO:0033743">
    <property type="term" value="F:peptide-methionine (R)-S-oxide reductase activity"/>
    <property type="evidence" value="ECO:0007669"/>
    <property type="project" value="UniProtKB-EC"/>
</dbReference>
<reference evidence="9 10" key="1">
    <citation type="journal article" date="2018" name="Nat. Ecol. Evol.">
        <title>Genomic signatures of mitonuclear coevolution across populations of Tigriopus californicus.</title>
        <authorList>
            <person name="Barreto F.S."/>
            <person name="Watson E.T."/>
            <person name="Lima T.G."/>
            <person name="Willett C.S."/>
            <person name="Edmands S."/>
            <person name="Li W."/>
            <person name="Burton R.S."/>
        </authorList>
    </citation>
    <scope>NUCLEOTIDE SEQUENCE [LARGE SCALE GENOMIC DNA]</scope>
    <source>
        <strain evidence="9 10">San Diego</strain>
    </source>
</reference>
<evidence type="ECO:0000256" key="4">
    <source>
        <dbReference type="ARBA" id="ARBA00023002"/>
    </source>
</evidence>
<dbReference type="STRING" id="6832.A0A553NNR3"/>
<dbReference type="Proteomes" id="UP000318571">
    <property type="component" value="Chromosome 4"/>
</dbReference>
<dbReference type="PANTHER" id="PTHR10173:SF52">
    <property type="entry name" value="METHIONINE-R-SULFOXIDE REDUCTASE B1"/>
    <property type="match status" value="1"/>
</dbReference>
<gene>
    <name evidence="9" type="ORF">TCAL_09080</name>
</gene>
<protein>
    <recommendedName>
        <fullName evidence="6">Peptide-methionine (R)-S-oxide reductase</fullName>
        <ecNumber evidence="6">1.8.4.12</ecNumber>
    </recommendedName>
</protein>
<dbReference type="OMA" id="LAIPRFF"/>
<organism evidence="9 10">
    <name type="scientific">Tigriopus californicus</name>
    <name type="common">Marine copepod</name>
    <dbReference type="NCBI Taxonomy" id="6832"/>
    <lineage>
        <taxon>Eukaryota</taxon>
        <taxon>Metazoa</taxon>
        <taxon>Ecdysozoa</taxon>
        <taxon>Arthropoda</taxon>
        <taxon>Crustacea</taxon>
        <taxon>Multicrustacea</taxon>
        <taxon>Hexanauplia</taxon>
        <taxon>Copepoda</taxon>
        <taxon>Harpacticoida</taxon>
        <taxon>Harpacticidae</taxon>
        <taxon>Tigriopus</taxon>
    </lineage>
</organism>
<keyword evidence="10" id="KW-1185">Reference proteome</keyword>
<dbReference type="NCBIfam" id="TIGR00357">
    <property type="entry name" value="peptide-methionine (R)-S-oxide reductase MsrB"/>
    <property type="match status" value="1"/>
</dbReference>
<dbReference type="EC" id="1.8.4.12" evidence="6"/>
<proteinExistence type="inferred from homology"/>
<evidence type="ECO:0000259" key="8">
    <source>
        <dbReference type="PROSITE" id="PS51790"/>
    </source>
</evidence>
<dbReference type="Gene3D" id="2.170.150.20">
    <property type="entry name" value="Peptide methionine sulfoxide reductase"/>
    <property type="match status" value="1"/>
</dbReference>
<evidence type="ECO:0000256" key="1">
    <source>
        <dbReference type="ARBA" id="ARBA00007174"/>
    </source>
</evidence>
<accession>A0A553NNR3</accession>
<dbReference type="SUPFAM" id="SSF51316">
    <property type="entry name" value="Mss4-like"/>
    <property type="match status" value="1"/>
</dbReference>
<dbReference type="Pfam" id="PF01641">
    <property type="entry name" value="SelR"/>
    <property type="match status" value="1"/>
</dbReference>
<dbReference type="GO" id="GO:0006979">
    <property type="term" value="P:response to oxidative stress"/>
    <property type="evidence" value="ECO:0007669"/>
    <property type="project" value="InterPro"/>
</dbReference>
<evidence type="ECO:0000256" key="7">
    <source>
        <dbReference type="SAM" id="MobiDB-lite"/>
    </source>
</evidence>
<dbReference type="InterPro" id="IPR028427">
    <property type="entry name" value="Met_Sox_Rdtase_MsrB"/>
</dbReference>
<evidence type="ECO:0000313" key="10">
    <source>
        <dbReference type="Proteomes" id="UP000318571"/>
    </source>
</evidence>
<evidence type="ECO:0000256" key="2">
    <source>
        <dbReference type="ARBA" id="ARBA00022723"/>
    </source>
</evidence>
<comment type="catalytic activity">
    <reaction evidence="5 6">
        <text>L-methionyl-[protein] + [thioredoxin]-disulfide + H2O = L-methionyl-(R)-S-oxide-[protein] + [thioredoxin]-dithiol</text>
        <dbReference type="Rhea" id="RHEA:24164"/>
        <dbReference type="Rhea" id="RHEA-COMP:10698"/>
        <dbReference type="Rhea" id="RHEA-COMP:10700"/>
        <dbReference type="Rhea" id="RHEA-COMP:12313"/>
        <dbReference type="Rhea" id="RHEA-COMP:12314"/>
        <dbReference type="ChEBI" id="CHEBI:15377"/>
        <dbReference type="ChEBI" id="CHEBI:16044"/>
        <dbReference type="ChEBI" id="CHEBI:29950"/>
        <dbReference type="ChEBI" id="CHEBI:45764"/>
        <dbReference type="ChEBI" id="CHEBI:50058"/>
        <dbReference type="EC" id="1.8.4.12"/>
    </reaction>
</comment>
<comment type="function">
    <text evidence="6">Methionine-sulfoxide reductase that specifically reduces methionine (R)-sulfoxide back to methionine. While in many cases methionine oxidation is the result of random oxidation following oxidative stress, methionine oxidation is also a post-translational modification that takes place on specific residues.</text>
</comment>
<dbReference type="EMBL" id="VCGU01000011">
    <property type="protein sequence ID" value="TRY67066.1"/>
    <property type="molecule type" value="Genomic_DNA"/>
</dbReference>
<keyword evidence="2 6" id="KW-0479">Metal-binding</keyword>
<dbReference type="FunFam" id="2.170.150.20:FF:000001">
    <property type="entry name" value="Peptide methionine sulfoxide reductase MsrB"/>
    <property type="match status" value="1"/>
</dbReference>
<comment type="caution">
    <text evidence="9">The sequence shown here is derived from an EMBL/GenBank/DDBJ whole genome shotgun (WGS) entry which is preliminary data.</text>
</comment>
<comment type="cofactor">
    <cofactor evidence="6">
        <name>Zn(2+)</name>
        <dbReference type="ChEBI" id="CHEBI:29105"/>
    </cofactor>
    <text evidence="6">Binds 1 zinc ion per subunit.</text>
</comment>
<feature type="region of interest" description="Disordered" evidence="7">
    <location>
        <begin position="195"/>
        <end position="216"/>
    </location>
</feature>
<sequence>MPIKPEPEATIKFDKVELRERLDPIEYLVTQEKGTERPFTNRYYKHFESGTYACIICSTELFDSNTKYESGSGWPAFYDILDQNKIIKRHDASGVGANLLRIIANPELIRTEVSCKQCGSHLGHVFKDGPKPTGMRFCVNSASLNFIPASEDIDQTDSSTEQPKKEVITHLATIDGCGADGICTLKSRKALMEKIKQDKLSKEGTPPKKEAESTAR</sequence>
<evidence type="ECO:0000256" key="3">
    <source>
        <dbReference type="ARBA" id="ARBA00022833"/>
    </source>
</evidence>
<keyword evidence="4 6" id="KW-0560">Oxidoreductase</keyword>
<evidence type="ECO:0000256" key="5">
    <source>
        <dbReference type="ARBA" id="ARBA00048488"/>
    </source>
</evidence>
<comment type="similarity">
    <text evidence="1 6">Belongs to the MsrB Met sulfoxide reductase family.</text>
</comment>
<feature type="domain" description="MsrB" evidence="8">
    <location>
        <begin position="15"/>
        <end position="149"/>
    </location>
</feature>
<keyword evidence="3 6" id="KW-0862">Zinc</keyword>
<evidence type="ECO:0000313" key="9">
    <source>
        <dbReference type="EMBL" id="TRY67066.1"/>
    </source>
</evidence>
<evidence type="ECO:0000256" key="6">
    <source>
        <dbReference type="RuleBase" id="RU365044"/>
    </source>
</evidence>
<dbReference type="GO" id="GO:0046872">
    <property type="term" value="F:metal ion binding"/>
    <property type="evidence" value="ECO:0007669"/>
    <property type="project" value="UniProtKB-KW"/>
</dbReference>
<dbReference type="InterPro" id="IPR011057">
    <property type="entry name" value="Mss4-like_sf"/>
</dbReference>